<proteinExistence type="predicted"/>
<organism evidence="3 4">
    <name type="scientific">Brassica oleracea var. oleracea</name>
    <dbReference type="NCBI Taxonomy" id="109376"/>
    <lineage>
        <taxon>Eukaryota</taxon>
        <taxon>Viridiplantae</taxon>
        <taxon>Streptophyta</taxon>
        <taxon>Embryophyta</taxon>
        <taxon>Tracheophyta</taxon>
        <taxon>Spermatophyta</taxon>
        <taxon>Magnoliopsida</taxon>
        <taxon>eudicotyledons</taxon>
        <taxon>Gunneridae</taxon>
        <taxon>Pentapetalae</taxon>
        <taxon>rosids</taxon>
        <taxon>malvids</taxon>
        <taxon>Brassicales</taxon>
        <taxon>Brassicaceae</taxon>
        <taxon>Brassiceae</taxon>
        <taxon>Brassica</taxon>
    </lineage>
</organism>
<sequence length="246" mass="27498">MYTRKRASKRTTARSPSSEDVHDGDILVPKAEFILHSVDPAEGEAYWIARCDPAFGDGSGSSEAPLPDFDEFFVGLPSSFDPPPTLDELARSKVVAEGSRMINGGLNVLSSALEASKREAMNYRFKAEKAEKDLARMQSEALERDSGLAKKNDRALRQAERRGRREIAAVMNNRASQFEAGYGRLKEAHSLVGDFRKCHGSVDTLWKMKRDDFDFQDEMATMASGMDDHAYAEALISPIERRIQRF</sequence>
<evidence type="ECO:0000313" key="3">
    <source>
        <dbReference type="EnsemblPlants" id="Bo7g029080.1"/>
    </source>
</evidence>
<feature type="region of interest" description="Disordered" evidence="2">
    <location>
        <begin position="1"/>
        <end position="23"/>
    </location>
</feature>
<dbReference type="Proteomes" id="UP000032141">
    <property type="component" value="Chromosome C7"/>
</dbReference>
<evidence type="ECO:0000256" key="2">
    <source>
        <dbReference type="SAM" id="MobiDB-lite"/>
    </source>
</evidence>
<feature type="compositionally biased region" description="Basic residues" evidence="2">
    <location>
        <begin position="1"/>
        <end position="12"/>
    </location>
</feature>
<keyword evidence="4" id="KW-1185">Reference proteome</keyword>
<keyword evidence="1" id="KW-0175">Coiled coil</keyword>
<dbReference type="HOGENOM" id="CLU_019862_1_1_1"/>
<reference evidence="3 4" key="1">
    <citation type="journal article" date="2014" name="Genome Biol.">
        <title>Transcriptome and methylome profiling reveals relics of genome dominance in the mesopolyploid Brassica oleracea.</title>
        <authorList>
            <person name="Parkin I.A."/>
            <person name="Koh C."/>
            <person name="Tang H."/>
            <person name="Robinson S.J."/>
            <person name="Kagale S."/>
            <person name="Clarke W.E."/>
            <person name="Town C.D."/>
            <person name="Nixon J."/>
            <person name="Krishnakumar V."/>
            <person name="Bidwell S.L."/>
            <person name="Denoeud F."/>
            <person name="Belcram H."/>
            <person name="Links M.G."/>
            <person name="Just J."/>
            <person name="Clarke C."/>
            <person name="Bender T."/>
            <person name="Huebert T."/>
            <person name="Mason A.S."/>
            <person name="Pires J.C."/>
            <person name="Barker G."/>
            <person name="Moore J."/>
            <person name="Walley P.G."/>
            <person name="Manoli S."/>
            <person name="Batley J."/>
            <person name="Edwards D."/>
            <person name="Nelson M.N."/>
            <person name="Wang X."/>
            <person name="Paterson A.H."/>
            <person name="King G."/>
            <person name="Bancroft I."/>
            <person name="Chalhoub B."/>
            <person name="Sharpe A.G."/>
        </authorList>
    </citation>
    <scope>NUCLEOTIDE SEQUENCE</scope>
    <source>
        <strain evidence="3 4">cv. TO1000</strain>
    </source>
</reference>
<dbReference type="AlphaFoldDB" id="A0A0D3D4G9"/>
<dbReference type="Gramene" id="Bo7g029080.1">
    <property type="protein sequence ID" value="Bo7g029080.1"/>
    <property type="gene ID" value="Bo7g029080"/>
</dbReference>
<evidence type="ECO:0000256" key="1">
    <source>
        <dbReference type="SAM" id="Coils"/>
    </source>
</evidence>
<dbReference type="EnsemblPlants" id="Bo7g029080.1">
    <property type="protein sequence ID" value="Bo7g029080.1"/>
    <property type="gene ID" value="Bo7g029080"/>
</dbReference>
<accession>A0A0D3D4G9</accession>
<protein>
    <submittedName>
        <fullName evidence="3">Uncharacterized protein</fullName>
    </submittedName>
</protein>
<feature type="coiled-coil region" evidence="1">
    <location>
        <begin position="113"/>
        <end position="140"/>
    </location>
</feature>
<evidence type="ECO:0000313" key="4">
    <source>
        <dbReference type="Proteomes" id="UP000032141"/>
    </source>
</evidence>
<reference evidence="3" key="2">
    <citation type="submission" date="2015-03" db="UniProtKB">
        <authorList>
            <consortium name="EnsemblPlants"/>
        </authorList>
    </citation>
    <scope>IDENTIFICATION</scope>
</reference>
<name>A0A0D3D4G9_BRAOL</name>